<name>A0A0A6VTX1_KOCRO</name>
<comment type="caution">
    <text evidence="1">The sequence shown here is derived from an EMBL/GenBank/DDBJ whole genome shotgun (WGS) entry which is preliminary data.</text>
</comment>
<keyword evidence="2" id="KW-1185">Reference proteome</keyword>
<reference evidence="1 2" key="1">
    <citation type="journal article" date="2003" name="Int. J. Syst. Evol. Microbiol.">
        <title>Kocuria polaris sp. nov., an orange-pigmented psychrophilic bacterium isolated from an Antarctic cyanobacterial mat sample.</title>
        <authorList>
            <person name="Reddy G.S."/>
            <person name="Prakash J.S."/>
            <person name="Prabahar V."/>
            <person name="Matsumoto G.I."/>
            <person name="Stackebrandt E."/>
            <person name="Shivaji S."/>
        </authorList>
    </citation>
    <scope>NUCLEOTIDE SEQUENCE [LARGE SCALE GENOMIC DNA]</scope>
    <source>
        <strain evidence="1 2">CMS 76or</strain>
    </source>
</reference>
<dbReference type="AlphaFoldDB" id="A0A0A6VTX1"/>
<gene>
    <name evidence="1" type="ORF">GY22_09945</name>
</gene>
<dbReference type="Proteomes" id="UP000030466">
    <property type="component" value="Unassembled WGS sequence"/>
</dbReference>
<dbReference type="OrthoDB" id="4881428at2"/>
<evidence type="ECO:0000313" key="2">
    <source>
        <dbReference type="Proteomes" id="UP000030466"/>
    </source>
</evidence>
<dbReference type="InterPro" id="IPR011042">
    <property type="entry name" value="6-blade_b-propeller_TolB-like"/>
</dbReference>
<dbReference type="PANTHER" id="PTHR46388">
    <property type="entry name" value="NHL REPEAT-CONTAINING PROTEIN 2"/>
    <property type="match status" value="1"/>
</dbReference>
<dbReference type="PANTHER" id="PTHR46388:SF2">
    <property type="entry name" value="NHL REPEAT-CONTAINING PROTEIN 2"/>
    <property type="match status" value="1"/>
</dbReference>
<dbReference type="Gene3D" id="2.120.10.30">
    <property type="entry name" value="TolB, C-terminal domain"/>
    <property type="match status" value="1"/>
</dbReference>
<dbReference type="EMBL" id="JSUH01000008">
    <property type="protein sequence ID" value="KHD97329.1"/>
    <property type="molecule type" value="Genomic_DNA"/>
</dbReference>
<protein>
    <submittedName>
        <fullName evidence="1">Integrase</fullName>
    </submittedName>
</protein>
<accession>A0A0A6VTX1</accession>
<organism evidence="1 2">
    <name type="scientific">Kocuria rosea subsp. polaris</name>
    <dbReference type="NCBI Taxonomy" id="136273"/>
    <lineage>
        <taxon>Bacteria</taxon>
        <taxon>Bacillati</taxon>
        <taxon>Actinomycetota</taxon>
        <taxon>Actinomycetes</taxon>
        <taxon>Micrococcales</taxon>
        <taxon>Micrococcaceae</taxon>
        <taxon>Kocuria</taxon>
    </lineage>
</organism>
<dbReference type="SUPFAM" id="SSF101898">
    <property type="entry name" value="NHL repeat"/>
    <property type="match status" value="1"/>
</dbReference>
<sequence>MPVMELSIGLPDGLLMRLTEGNVLTLFEKDHETVRRTVDCSVLGGAPIADMVWSHKLSAVIVAVPSLHRLFRWDPYTDVLYEFAGTGESGRRDGKAAQAKFAATVSITEDGNGTLWLIDRDSSSLRCIEIDTDKPDGSPQVCTVVGRAGAGFADGPADVAQLDHPEDLQILYDGSIVIADTGNDAIRHLDPASRELDTVYGGGTEGSVEFDDEIELKRPVRVTVADSELWVEDDNGRHRLELHFV</sequence>
<evidence type="ECO:0000313" key="1">
    <source>
        <dbReference type="EMBL" id="KHD97329.1"/>
    </source>
</evidence>
<proteinExistence type="predicted"/>